<dbReference type="GO" id="GO:0005737">
    <property type="term" value="C:cytoplasm"/>
    <property type="evidence" value="ECO:0007669"/>
    <property type="project" value="TreeGrafter"/>
</dbReference>
<evidence type="ECO:0000313" key="1">
    <source>
        <dbReference type="EMBL" id="AWN36880.1"/>
    </source>
</evidence>
<gene>
    <name evidence="1" type="ORF">DK427_15005</name>
</gene>
<dbReference type="SUPFAM" id="SSF53254">
    <property type="entry name" value="Phosphoglycerate mutase-like"/>
    <property type="match status" value="1"/>
</dbReference>
<dbReference type="CDD" id="cd07067">
    <property type="entry name" value="HP_PGM_like"/>
    <property type="match status" value="1"/>
</dbReference>
<dbReference type="SMART" id="SM00855">
    <property type="entry name" value="PGAM"/>
    <property type="match status" value="1"/>
</dbReference>
<dbReference type="RefSeq" id="WP_109951966.1">
    <property type="nucleotide sequence ID" value="NZ_CP029551.1"/>
</dbReference>
<dbReference type="Gene3D" id="3.40.50.1240">
    <property type="entry name" value="Phosphoglycerate mutase-like"/>
    <property type="match status" value="1"/>
</dbReference>
<dbReference type="OrthoDB" id="9783269at2"/>
<reference evidence="1 2" key="1">
    <citation type="submission" date="2018-05" db="EMBL/GenBank/DDBJ databases">
        <title>Complete Genome Sequence of Methylobacterium sp. 17Sr1-43.</title>
        <authorList>
            <person name="Srinivasan S."/>
        </authorList>
    </citation>
    <scope>NUCLEOTIDE SEQUENCE [LARGE SCALE GENOMIC DNA]</scope>
    <source>
        <strain evidence="1 2">17Sr1-43</strain>
    </source>
</reference>
<dbReference type="PANTHER" id="PTHR48100:SF62">
    <property type="entry name" value="GLUCOSYL-3-PHOSPHOGLYCERATE PHOSPHATASE"/>
    <property type="match status" value="1"/>
</dbReference>
<proteinExistence type="predicted"/>
<dbReference type="EMBL" id="CP029551">
    <property type="protein sequence ID" value="AWN36880.1"/>
    <property type="molecule type" value="Genomic_DNA"/>
</dbReference>
<accession>A0A2U8VU09</accession>
<dbReference type="Proteomes" id="UP000246058">
    <property type="component" value="Chromosome"/>
</dbReference>
<organism evidence="1 2">
    <name type="scientific">Methylobacterium radiodurans</name>
    <dbReference type="NCBI Taxonomy" id="2202828"/>
    <lineage>
        <taxon>Bacteria</taxon>
        <taxon>Pseudomonadati</taxon>
        <taxon>Pseudomonadota</taxon>
        <taxon>Alphaproteobacteria</taxon>
        <taxon>Hyphomicrobiales</taxon>
        <taxon>Methylobacteriaceae</taxon>
        <taxon>Methylobacterium</taxon>
    </lineage>
</organism>
<protein>
    <submittedName>
        <fullName evidence="1">Histidine phosphatase family protein</fullName>
    </submittedName>
</protein>
<dbReference type="InterPro" id="IPR029033">
    <property type="entry name" value="His_PPase_superfam"/>
</dbReference>
<dbReference type="InterPro" id="IPR013078">
    <property type="entry name" value="His_Pase_superF_clade-1"/>
</dbReference>
<name>A0A2U8VU09_9HYPH</name>
<evidence type="ECO:0000313" key="2">
    <source>
        <dbReference type="Proteomes" id="UP000246058"/>
    </source>
</evidence>
<dbReference type="GO" id="GO:0016791">
    <property type="term" value="F:phosphatase activity"/>
    <property type="evidence" value="ECO:0007669"/>
    <property type="project" value="TreeGrafter"/>
</dbReference>
<dbReference type="Pfam" id="PF00300">
    <property type="entry name" value="His_Phos_1"/>
    <property type="match status" value="1"/>
</dbReference>
<keyword evidence="2" id="KW-1185">Reference proteome</keyword>
<dbReference type="PANTHER" id="PTHR48100">
    <property type="entry name" value="BROAD-SPECIFICITY PHOSPHATASE YOR283W-RELATED"/>
    <property type="match status" value="1"/>
</dbReference>
<dbReference type="KEGG" id="meti:DK427_15005"/>
<dbReference type="InterPro" id="IPR050275">
    <property type="entry name" value="PGM_Phosphatase"/>
</dbReference>
<sequence length="200" mass="21228">MRQIFLLRHGSHDRLDRILCGRMPGVRLSATGLAEARTAARLITARLDGADRPRLLASPLERAQETAAAVAEALGLGVETEEALHEVDVGAWTGRPLAELHGEPGWGHWNAARGSARPPEGESAAEIAARMGALLDRFRHDGPPVILVSHAEPIRIAGLALLGLGLDAYDSLALSPAGLCEFALWPGGGRLVAWNERSPA</sequence>
<dbReference type="AlphaFoldDB" id="A0A2U8VU09"/>